<dbReference type="OrthoDB" id="10255449at2759"/>
<gene>
    <name evidence="13" type="ORF">KFL_001250120</name>
</gene>
<evidence type="ECO:0000256" key="4">
    <source>
        <dbReference type="ARBA" id="ARBA00022598"/>
    </source>
</evidence>
<dbReference type="CDD" id="cd01488">
    <property type="entry name" value="Uba3_RUB"/>
    <property type="match status" value="1"/>
</dbReference>
<name>A0A1Y1I240_KLENI</name>
<evidence type="ECO:0000256" key="7">
    <source>
        <dbReference type="ARBA" id="ARBA00022840"/>
    </source>
</evidence>
<dbReference type="SMART" id="SM01181">
    <property type="entry name" value="E2_bind"/>
    <property type="match status" value="1"/>
</dbReference>
<keyword evidence="5 11" id="KW-0547">Nucleotide-binding</keyword>
<dbReference type="Gene3D" id="3.10.290.20">
    <property type="entry name" value="Ubiquitin-like 2 activating enzyme e1b. Chain: B, domain 3"/>
    <property type="match status" value="1"/>
</dbReference>
<dbReference type="InterPro" id="IPR000594">
    <property type="entry name" value="ThiF_NAD_FAD-bd"/>
</dbReference>
<evidence type="ECO:0000256" key="2">
    <source>
        <dbReference type="ARBA" id="ARBA00006310"/>
    </source>
</evidence>
<dbReference type="FunFam" id="3.50.50.80:FF:000002">
    <property type="entry name" value="SUMO-activating enzyme subunit 2"/>
    <property type="match status" value="1"/>
</dbReference>
<proteinExistence type="inferred from homology"/>
<keyword evidence="4 11" id="KW-0436">Ligase</keyword>
<dbReference type="OMA" id="PYLENYM"/>
<dbReference type="GO" id="GO:0005634">
    <property type="term" value="C:nucleus"/>
    <property type="evidence" value="ECO:0000318"/>
    <property type="project" value="GO_Central"/>
</dbReference>
<dbReference type="UniPathway" id="UPA00885"/>
<dbReference type="Pfam" id="PF00899">
    <property type="entry name" value="ThiF"/>
    <property type="match status" value="1"/>
</dbReference>
<comment type="catalytic activity">
    <reaction evidence="9 11">
        <text>ATP + [NEDD8 protein] + [E1 NEDD8-activating enzyme]-L-cysteine = AMP + diphosphate + [E1 NEDD8-activating enzyme]-S-[NEDD8 protein]-yl-L-cysteine.</text>
        <dbReference type="EC" id="6.2.1.64"/>
    </reaction>
</comment>
<evidence type="ECO:0000256" key="5">
    <source>
        <dbReference type="ARBA" id="ARBA00022741"/>
    </source>
</evidence>
<evidence type="ECO:0000256" key="6">
    <source>
        <dbReference type="ARBA" id="ARBA00022786"/>
    </source>
</evidence>
<dbReference type="Gene3D" id="1.10.10.520">
    <property type="entry name" value="Ubiquitin activating enzymes (Uba3). Chain: B, domain 2"/>
    <property type="match status" value="1"/>
</dbReference>
<feature type="active site" description="Glycyl thioester intermediate" evidence="10">
    <location>
        <position position="213"/>
    </location>
</feature>
<dbReference type="PANTHER" id="PTHR10953">
    <property type="entry name" value="UBIQUITIN-ACTIVATING ENZYME E1"/>
    <property type="match status" value="1"/>
</dbReference>
<dbReference type="GO" id="GO:0005737">
    <property type="term" value="C:cytoplasm"/>
    <property type="evidence" value="ECO:0000318"/>
    <property type="project" value="GO_Central"/>
</dbReference>
<keyword evidence="14" id="KW-1185">Reference proteome</keyword>
<dbReference type="Pfam" id="PF08825">
    <property type="entry name" value="E2_bind"/>
    <property type="match status" value="1"/>
</dbReference>
<dbReference type="FunFam" id="1.10.10.520:FF:000001">
    <property type="entry name" value="NEDD8-activating enzyme E1 catalytic subunit"/>
    <property type="match status" value="1"/>
</dbReference>
<protein>
    <recommendedName>
        <fullName evidence="3 11">NEDD8-activating enzyme E1 catalytic subunit</fullName>
        <ecNumber evidence="8 11">6.2.1.64</ecNumber>
    </recommendedName>
</protein>
<dbReference type="EC" id="6.2.1.64" evidence="8 11"/>
<keyword evidence="7 11" id="KW-0067">ATP-binding</keyword>
<evidence type="ECO:0000256" key="9">
    <source>
        <dbReference type="ARBA" id="ARBA00024626"/>
    </source>
</evidence>
<dbReference type="SUPFAM" id="SSF69572">
    <property type="entry name" value="Activating enzymes of the ubiquitin-like proteins"/>
    <property type="match status" value="1"/>
</dbReference>
<evidence type="ECO:0000256" key="10">
    <source>
        <dbReference type="PROSITE-ProRule" id="PRU10132"/>
    </source>
</evidence>
<dbReference type="InterPro" id="IPR035985">
    <property type="entry name" value="Ubiquitin-activating_enz"/>
</dbReference>
<reference evidence="13 14" key="1">
    <citation type="journal article" date="2014" name="Nat. Commun.">
        <title>Klebsormidium flaccidum genome reveals primary factors for plant terrestrial adaptation.</title>
        <authorList>
            <person name="Hori K."/>
            <person name="Maruyama F."/>
            <person name="Fujisawa T."/>
            <person name="Togashi T."/>
            <person name="Yamamoto N."/>
            <person name="Seo M."/>
            <person name="Sato S."/>
            <person name="Yamada T."/>
            <person name="Mori H."/>
            <person name="Tajima N."/>
            <person name="Moriyama T."/>
            <person name="Ikeuchi M."/>
            <person name="Watanabe M."/>
            <person name="Wada H."/>
            <person name="Kobayashi K."/>
            <person name="Saito M."/>
            <person name="Masuda T."/>
            <person name="Sasaki-Sekimoto Y."/>
            <person name="Mashiguchi K."/>
            <person name="Awai K."/>
            <person name="Shimojima M."/>
            <person name="Masuda S."/>
            <person name="Iwai M."/>
            <person name="Nobusawa T."/>
            <person name="Narise T."/>
            <person name="Kondo S."/>
            <person name="Saito H."/>
            <person name="Sato R."/>
            <person name="Murakawa M."/>
            <person name="Ihara Y."/>
            <person name="Oshima-Yamada Y."/>
            <person name="Ohtaka K."/>
            <person name="Satoh M."/>
            <person name="Sonobe K."/>
            <person name="Ishii M."/>
            <person name="Ohtani R."/>
            <person name="Kanamori-Sato M."/>
            <person name="Honoki R."/>
            <person name="Miyazaki D."/>
            <person name="Mochizuki H."/>
            <person name="Umetsu J."/>
            <person name="Higashi K."/>
            <person name="Shibata D."/>
            <person name="Kamiya Y."/>
            <person name="Sato N."/>
            <person name="Nakamura Y."/>
            <person name="Tabata S."/>
            <person name="Ida S."/>
            <person name="Kurokawa K."/>
            <person name="Ohta H."/>
        </authorList>
    </citation>
    <scope>NUCLEOTIDE SEQUENCE [LARGE SCALE GENOMIC DNA]</scope>
    <source>
        <strain evidence="13 14">NIES-2285</strain>
    </source>
</reference>
<evidence type="ECO:0000313" key="13">
    <source>
        <dbReference type="EMBL" id="GAQ82816.1"/>
    </source>
</evidence>
<dbReference type="AlphaFoldDB" id="A0A1Y1I240"/>
<feature type="domain" description="E2 binding" evidence="12">
    <location>
        <begin position="346"/>
        <end position="432"/>
    </location>
</feature>
<evidence type="ECO:0000256" key="8">
    <source>
        <dbReference type="ARBA" id="ARBA00023624"/>
    </source>
</evidence>
<organism evidence="13 14">
    <name type="scientific">Klebsormidium nitens</name>
    <name type="common">Green alga</name>
    <name type="synonym">Ulothrix nitens</name>
    <dbReference type="NCBI Taxonomy" id="105231"/>
    <lineage>
        <taxon>Eukaryota</taxon>
        <taxon>Viridiplantae</taxon>
        <taxon>Streptophyta</taxon>
        <taxon>Klebsormidiophyceae</taxon>
        <taxon>Klebsormidiales</taxon>
        <taxon>Klebsormidiaceae</taxon>
        <taxon>Klebsormidium</taxon>
    </lineage>
</organism>
<dbReference type="EMBL" id="DF237074">
    <property type="protein sequence ID" value="GAQ82816.1"/>
    <property type="molecule type" value="Genomic_DNA"/>
</dbReference>
<comment type="similarity">
    <text evidence="2 11">Belongs to the ubiquitin-activating E1 family. UBA3 subfamily.</text>
</comment>
<evidence type="ECO:0000259" key="12">
    <source>
        <dbReference type="SMART" id="SM01181"/>
    </source>
</evidence>
<dbReference type="InterPro" id="IPR014929">
    <property type="entry name" value="E2-binding"/>
</dbReference>
<comment type="pathway">
    <text evidence="1 11">Protein modification; protein neddylation.</text>
</comment>
<dbReference type="InterPro" id="IPR030468">
    <property type="entry name" value="Uba3_N"/>
</dbReference>
<dbReference type="GO" id="GO:0045116">
    <property type="term" value="P:protein neddylation"/>
    <property type="evidence" value="ECO:0000318"/>
    <property type="project" value="GO_Central"/>
</dbReference>
<dbReference type="GO" id="GO:0005524">
    <property type="term" value="F:ATP binding"/>
    <property type="evidence" value="ECO:0007669"/>
    <property type="project" value="UniProtKB-UniRule"/>
</dbReference>
<sequence>MGAMDTGNMEGRWRDLDYLLLRQGNIVGPGFEPAPEIRDFLQDDFKVLVIGAGGLGCELLKDLALSGFGHIDVIDMDTIDVSNLNRQFLFRMHDVGKPKATVAAERVMKRVKGVTVIPHHCRIEEKPDEFYKDFHIIVLGLDSLEARSYINSVVCSFLEYDADGTLDMSTIKPMVDGGTEGFKGHARVILPGVTPCFHCTLWLFPPQTTFPLCTLAETPRSPAHCIEYAHLIQWGQERTSETFDADNPEHMKWMYEQALKRAEQFNISGVTYSLTQGVVKNIIPAIASTNAIIAASCSLEALKIATMCSSGMDNYMMYVGTQGVYTHTVSYEKDMSCIVCSLGVPVHADADSTLDQFMKQLIADDRFSGKLSKPSVSHLGENLYMAAPPILEEMTRENLSKSLVELLGEKGGTVNVNDKKLAGVLRVQVAFSDAASEPNAMDTAGAG</sequence>
<keyword evidence="6 11" id="KW-0833">Ubl conjugation pathway</keyword>
<dbReference type="PANTHER" id="PTHR10953:SF6">
    <property type="entry name" value="NEDD8-ACTIVATING ENZYME E1 CATALYTIC SUBUNIT"/>
    <property type="match status" value="1"/>
</dbReference>
<dbReference type="GO" id="GO:0019781">
    <property type="term" value="F:NEDD8 activating enzyme activity"/>
    <property type="evidence" value="ECO:0000318"/>
    <property type="project" value="GO_Central"/>
</dbReference>
<evidence type="ECO:0000313" key="14">
    <source>
        <dbReference type="Proteomes" id="UP000054558"/>
    </source>
</evidence>
<evidence type="ECO:0000256" key="1">
    <source>
        <dbReference type="ARBA" id="ARBA00005032"/>
    </source>
</evidence>
<dbReference type="Proteomes" id="UP000054558">
    <property type="component" value="Unassembled WGS sequence"/>
</dbReference>
<accession>A0A1Y1I240</accession>
<evidence type="ECO:0000256" key="11">
    <source>
        <dbReference type="RuleBase" id="RU368009"/>
    </source>
</evidence>
<dbReference type="Gene3D" id="3.40.50.720">
    <property type="entry name" value="NAD(P)-binding Rossmann-like Domain"/>
    <property type="match status" value="1"/>
</dbReference>
<dbReference type="STRING" id="105231.A0A1Y1I240"/>
<dbReference type="PROSITE" id="PS00865">
    <property type="entry name" value="UBIQUITIN_ACTIVAT_2"/>
    <property type="match status" value="1"/>
</dbReference>
<comment type="function">
    <text evidence="11">Catalytic subunit of the dimeric E1 enzyme, which activates NEDD8.</text>
</comment>
<dbReference type="InterPro" id="IPR033127">
    <property type="entry name" value="UBQ-activ_enz_E1_Cys_AS"/>
</dbReference>
<dbReference type="InterPro" id="IPR045886">
    <property type="entry name" value="ThiF/MoeB/HesA"/>
</dbReference>
<dbReference type="InterPro" id="IPR023318">
    <property type="entry name" value="Ub_act_enz_dom_a_sf"/>
</dbReference>
<evidence type="ECO:0000256" key="3">
    <source>
        <dbReference type="ARBA" id="ARBA00015203"/>
    </source>
</evidence>